<dbReference type="Proteomes" id="UP001143362">
    <property type="component" value="Unassembled WGS sequence"/>
</dbReference>
<keyword evidence="1" id="KW-1133">Transmembrane helix</keyword>
<dbReference type="RefSeq" id="WP_279247139.1">
    <property type="nucleotide sequence ID" value="NZ_SHNN01000005.1"/>
</dbReference>
<sequence length="142" mass="16024">MTEFELHYLIVERRTELVSILQWWVALSIGLVTATHLIKHSLNLLVAILFTVPYIVFSMIMLSMLASLAGQLGAAFDDLLTYSEANKLASLQTKELLGVWSNGTIRGAYGFIRLLAVGFALAIGLYPLWRWWEVRGDHEKNT</sequence>
<evidence type="ECO:0000313" key="3">
    <source>
        <dbReference type="Proteomes" id="UP001143362"/>
    </source>
</evidence>
<dbReference type="EMBL" id="SHNN01000005">
    <property type="protein sequence ID" value="MCX2983109.1"/>
    <property type="molecule type" value="Genomic_DNA"/>
</dbReference>
<comment type="caution">
    <text evidence="2">The sequence shown here is derived from an EMBL/GenBank/DDBJ whole genome shotgun (WGS) entry which is preliminary data.</text>
</comment>
<feature type="transmembrane region" description="Helical" evidence="1">
    <location>
        <begin position="108"/>
        <end position="129"/>
    </location>
</feature>
<feature type="transmembrane region" description="Helical" evidence="1">
    <location>
        <begin position="20"/>
        <end position="38"/>
    </location>
</feature>
<feature type="transmembrane region" description="Helical" evidence="1">
    <location>
        <begin position="45"/>
        <end position="69"/>
    </location>
</feature>
<keyword evidence="1" id="KW-0812">Transmembrane</keyword>
<evidence type="ECO:0000256" key="1">
    <source>
        <dbReference type="SAM" id="Phobius"/>
    </source>
</evidence>
<organism evidence="2 3">
    <name type="scientific">Candidatus Litorirhabdus singularis</name>
    <dbReference type="NCBI Taxonomy" id="2518993"/>
    <lineage>
        <taxon>Bacteria</taxon>
        <taxon>Pseudomonadati</taxon>
        <taxon>Pseudomonadota</taxon>
        <taxon>Gammaproteobacteria</taxon>
        <taxon>Cellvibrionales</taxon>
        <taxon>Halieaceae</taxon>
        <taxon>Candidatus Litorirhabdus</taxon>
    </lineage>
</organism>
<protein>
    <submittedName>
        <fullName evidence="2">Uncharacterized protein</fullName>
    </submittedName>
</protein>
<gene>
    <name evidence="2" type="ORF">EYC98_19785</name>
</gene>
<accession>A0ABT3TLA8</accession>
<keyword evidence="1" id="KW-0472">Membrane</keyword>
<name>A0ABT3TLA8_9GAMM</name>
<reference evidence="2" key="1">
    <citation type="submission" date="2019-02" db="EMBL/GenBank/DDBJ databases">
        <authorList>
            <person name="Li S.-H."/>
        </authorList>
    </citation>
    <scope>NUCLEOTIDE SEQUENCE</scope>
    <source>
        <strain evidence="2">IMCC14734</strain>
    </source>
</reference>
<keyword evidence="3" id="KW-1185">Reference proteome</keyword>
<evidence type="ECO:0000313" key="2">
    <source>
        <dbReference type="EMBL" id="MCX2983109.1"/>
    </source>
</evidence>
<proteinExistence type="predicted"/>